<dbReference type="PANTHER" id="PTHR48100:SF44">
    <property type="entry name" value="PHOSPHATASE C1620.13-RELATED"/>
    <property type="match status" value="1"/>
</dbReference>
<proteinExistence type="predicted"/>
<dbReference type="Pfam" id="PF00300">
    <property type="entry name" value="His_Phos_1"/>
    <property type="match status" value="1"/>
</dbReference>
<sequence length="203" mass="22065">MTDLVLVRHGETEWNRTGRVQGRTDIPLNDTGRAQAREAGRRLADDAFDAVVASPLSRAAETARIIAREIGASDDVELVDALVERDYGDAEGMTGAEIDAAFAGHLLARESREQTVERVLPALLDLARRHPGQRVLVVSHGGVIGSLVRHATRWAWPEHGVRIENGSDHVFRVEDGVLTLVSSAGRAWSDALLPSEEPVRTAD</sequence>
<dbReference type="Gene3D" id="3.40.50.1240">
    <property type="entry name" value="Phosphoglycerate mutase-like"/>
    <property type="match status" value="1"/>
</dbReference>
<dbReference type="EMBL" id="JBHUEA010000006">
    <property type="protein sequence ID" value="MFD1721037.1"/>
    <property type="molecule type" value="Genomic_DNA"/>
</dbReference>
<dbReference type="Proteomes" id="UP001597347">
    <property type="component" value="Unassembled WGS sequence"/>
</dbReference>
<dbReference type="RefSeq" id="WP_377932913.1">
    <property type="nucleotide sequence ID" value="NZ_JBHUEA010000006.1"/>
</dbReference>
<protein>
    <submittedName>
        <fullName evidence="1">Histidine phosphatase family protein</fullName>
        <ecNumber evidence="1">3.1.3.-</ecNumber>
    </submittedName>
</protein>
<dbReference type="InterPro" id="IPR050275">
    <property type="entry name" value="PGM_Phosphatase"/>
</dbReference>
<dbReference type="InterPro" id="IPR001345">
    <property type="entry name" value="PG/BPGM_mutase_AS"/>
</dbReference>
<keyword evidence="2" id="KW-1185">Reference proteome</keyword>
<accession>A0ABW4LCM5</accession>
<dbReference type="InterPro" id="IPR029033">
    <property type="entry name" value="His_PPase_superfam"/>
</dbReference>
<gene>
    <name evidence="1" type="ORF">ACFSBI_05700</name>
</gene>
<keyword evidence="1" id="KW-0378">Hydrolase</keyword>
<evidence type="ECO:0000313" key="1">
    <source>
        <dbReference type="EMBL" id="MFD1721037.1"/>
    </source>
</evidence>
<evidence type="ECO:0000313" key="2">
    <source>
        <dbReference type="Proteomes" id="UP001597347"/>
    </source>
</evidence>
<organism evidence="1 2">
    <name type="scientific">Amnibacterium endophyticum</name>
    <dbReference type="NCBI Taxonomy" id="2109337"/>
    <lineage>
        <taxon>Bacteria</taxon>
        <taxon>Bacillati</taxon>
        <taxon>Actinomycetota</taxon>
        <taxon>Actinomycetes</taxon>
        <taxon>Micrococcales</taxon>
        <taxon>Microbacteriaceae</taxon>
        <taxon>Amnibacterium</taxon>
    </lineage>
</organism>
<dbReference type="SMART" id="SM00855">
    <property type="entry name" value="PGAM"/>
    <property type="match status" value="1"/>
</dbReference>
<dbReference type="PANTHER" id="PTHR48100">
    <property type="entry name" value="BROAD-SPECIFICITY PHOSPHATASE YOR283W-RELATED"/>
    <property type="match status" value="1"/>
</dbReference>
<dbReference type="EC" id="3.1.3.-" evidence="1"/>
<dbReference type="GO" id="GO:0016787">
    <property type="term" value="F:hydrolase activity"/>
    <property type="evidence" value="ECO:0007669"/>
    <property type="project" value="UniProtKB-KW"/>
</dbReference>
<reference evidence="2" key="1">
    <citation type="journal article" date="2019" name="Int. J. Syst. Evol. Microbiol.">
        <title>The Global Catalogue of Microorganisms (GCM) 10K type strain sequencing project: providing services to taxonomists for standard genome sequencing and annotation.</title>
        <authorList>
            <consortium name="The Broad Institute Genomics Platform"/>
            <consortium name="The Broad Institute Genome Sequencing Center for Infectious Disease"/>
            <person name="Wu L."/>
            <person name="Ma J."/>
        </authorList>
    </citation>
    <scope>NUCLEOTIDE SEQUENCE [LARGE SCALE GENOMIC DNA]</scope>
    <source>
        <strain evidence="2">CGMCC 1.12471</strain>
    </source>
</reference>
<dbReference type="SUPFAM" id="SSF53254">
    <property type="entry name" value="Phosphoglycerate mutase-like"/>
    <property type="match status" value="1"/>
</dbReference>
<name>A0ABW4LCM5_9MICO</name>
<dbReference type="PROSITE" id="PS00175">
    <property type="entry name" value="PG_MUTASE"/>
    <property type="match status" value="1"/>
</dbReference>
<dbReference type="InterPro" id="IPR013078">
    <property type="entry name" value="His_Pase_superF_clade-1"/>
</dbReference>
<comment type="caution">
    <text evidence="1">The sequence shown here is derived from an EMBL/GenBank/DDBJ whole genome shotgun (WGS) entry which is preliminary data.</text>
</comment>
<dbReference type="CDD" id="cd07067">
    <property type="entry name" value="HP_PGM_like"/>
    <property type="match status" value="1"/>
</dbReference>